<dbReference type="AlphaFoldDB" id="A0A545VGZ3"/>
<evidence type="ECO:0000313" key="2">
    <source>
        <dbReference type="Proteomes" id="UP000315783"/>
    </source>
</evidence>
<reference evidence="1 2" key="1">
    <citation type="journal article" date="2019" name="Appl. Microbiol. Biotechnol.">
        <title>Genome sequence of Isaria javanica and comparative genome analysis insights into family S53 peptidase evolution in fungal entomopathogens.</title>
        <authorList>
            <person name="Lin R."/>
            <person name="Zhang X."/>
            <person name="Xin B."/>
            <person name="Zou M."/>
            <person name="Gao Y."/>
            <person name="Qin F."/>
            <person name="Hu Q."/>
            <person name="Xie B."/>
            <person name="Cheng X."/>
        </authorList>
    </citation>
    <scope>NUCLEOTIDE SEQUENCE [LARGE SCALE GENOMIC DNA]</scope>
    <source>
        <strain evidence="1 2">IJ1G</strain>
    </source>
</reference>
<dbReference type="Proteomes" id="UP000315783">
    <property type="component" value="Unassembled WGS sequence"/>
</dbReference>
<evidence type="ECO:0000313" key="1">
    <source>
        <dbReference type="EMBL" id="TQW00994.1"/>
    </source>
</evidence>
<protein>
    <submittedName>
        <fullName evidence="1">Uncharacterized protein</fullName>
    </submittedName>
</protein>
<name>A0A545VGZ3_9HYPO</name>
<organism evidence="1 2">
    <name type="scientific">Cordyceps javanica</name>
    <dbReference type="NCBI Taxonomy" id="43265"/>
    <lineage>
        <taxon>Eukaryota</taxon>
        <taxon>Fungi</taxon>
        <taxon>Dikarya</taxon>
        <taxon>Ascomycota</taxon>
        <taxon>Pezizomycotina</taxon>
        <taxon>Sordariomycetes</taxon>
        <taxon>Hypocreomycetidae</taxon>
        <taxon>Hypocreales</taxon>
        <taxon>Cordycipitaceae</taxon>
        <taxon>Cordyceps</taxon>
    </lineage>
</organism>
<gene>
    <name evidence="1" type="ORF">IF1G_00925</name>
</gene>
<proteinExistence type="predicted"/>
<keyword evidence="2" id="KW-1185">Reference proteome</keyword>
<accession>A0A545VGZ3</accession>
<comment type="caution">
    <text evidence="1">The sequence shown here is derived from an EMBL/GenBank/DDBJ whole genome shotgun (WGS) entry which is preliminary data.</text>
</comment>
<dbReference type="EMBL" id="SPUK01000001">
    <property type="protein sequence ID" value="TQW00994.1"/>
    <property type="molecule type" value="Genomic_DNA"/>
</dbReference>
<sequence>MREQRYQQPLLTNKTCHPSPILAAKIYSYRLRSGPRCELRKCSAERGSSSRGNSTIPVTFLLHLPASERYLQLQIEVVS</sequence>